<dbReference type="Proteomes" id="UP001465755">
    <property type="component" value="Unassembled WGS sequence"/>
</dbReference>
<feature type="compositionally biased region" description="Basic and acidic residues" evidence="1">
    <location>
        <begin position="177"/>
        <end position="186"/>
    </location>
</feature>
<feature type="region of interest" description="Disordered" evidence="1">
    <location>
        <begin position="174"/>
        <end position="196"/>
    </location>
</feature>
<proteinExistence type="predicted"/>
<feature type="region of interest" description="Disordered" evidence="1">
    <location>
        <begin position="41"/>
        <end position="61"/>
    </location>
</feature>
<evidence type="ECO:0000256" key="1">
    <source>
        <dbReference type="SAM" id="MobiDB-lite"/>
    </source>
</evidence>
<evidence type="ECO:0008006" key="4">
    <source>
        <dbReference type="Google" id="ProtNLM"/>
    </source>
</evidence>
<reference evidence="2 3" key="1">
    <citation type="journal article" date="2024" name="Nat. Commun.">
        <title>Phylogenomics reveals the evolutionary origins of lichenization in chlorophyte algae.</title>
        <authorList>
            <person name="Puginier C."/>
            <person name="Libourel C."/>
            <person name="Otte J."/>
            <person name="Skaloud P."/>
            <person name="Haon M."/>
            <person name="Grisel S."/>
            <person name="Petersen M."/>
            <person name="Berrin J.G."/>
            <person name="Delaux P.M."/>
            <person name="Dal Grande F."/>
            <person name="Keller J."/>
        </authorList>
    </citation>
    <scope>NUCLEOTIDE SEQUENCE [LARGE SCALE GENOMIC DNA]</scope>
    <source>
        <strain evidence="2 3">SAG 2036</strain>
    </source>
</reference>
<organism evidence="2 3">
    <name type="scientific">Symbiochloris irregularis</name>
    <dbReference type="NCBI Taxonomy" id="706552"/>
    <lineage>
        <taxon>Eukaryota</taxon>
        <taxon>Viridiplantae</taxon>
        <taxon>Chlorophyta</taxon>
        <taxon>core chlorophytes</taxon>
        <taxon>Trebouxiophyceae</taxon>
        <taxon>Trebouxiales</taxon>
        <taxon>Trebouxiaceae</taxon>
        <taxon>Symbiochloris</taxon>
    </lineage>
</organism>
<protein>
    <recommendedName>
        <fullName evidence="4">Flagellar associated protein</fullName>
    </recommendedName>
</protein>
<evidence type="ECO:0000313" key="2">
    <source>
        <dbReference type="EMBL" id="KAK9795920.1"/>
    </source>
</evidence>
<name>A0AAW1NV88_9CHLO</name>
<keyword evidence="3" id="KW-1185">Reference proteome</keyword>
<accession>A0AAW1NV88</accession>
<comment type="caution">
    <text evidence="2">The sequence shown here is derived from an EMBL/GenBank/DDBJ whole genome shotgun (WGS) entry which is preliminary data.</text>
</comment>
<sequence>MTQVHNSVGYGLSGHVNSYRNSTLSGNWAEERLAADLPQTRPKFEGQSTSHSDFGTKGKDEAARQYQHVDLTRSADRNKDMFVQQADATGKPVPCYATLNQLAYGHCDPTHKEAHVQQFMWTGAKANDLGVPLNASGDGQLRQRKAEEWSKPVDPWSTTKALDGQQITDALAAQGSVKRESCRPKAENGQSAGVGRKARGEFVSRLNEDWVPMGLRNLHNV</sequence>
<dbReference type="AlphaFoldDB" id="A0AAW1NV88"/>
<gene>
    <name evidence="2" type="ORF">WJX73_004030</name>
</gene>
<dbReference type="EMBL" id="JALJOQ010000121">
    <property type="protein sequence ID" value="KAK9795920.1"/>
    <property type="molecule type" value="Genomic_DNA"/>
</dbReference>
<evidence type="ECO:0000313" key="3">
    <source>
        <dbReference type="Proteomes" id="UP001465755"/>
    </source>
</evidence>